<keyword evidence="1" id="KW-0472">Membrane</keyword>
<name>A0A1H9URR7_9GAMM</name>
<evidence type="ECO:0000313" key="2">
    <source>
        <dbReference type="EMBL" id="SES12102.1"/>
    </source>
</evidence>
<organism evidence="2 3">
    <name type="scientific">Vreelandella subterranea</name>
    <dbReference type="NCBI Taxonomy" id="416874"/>
    <lineage>
        <taxon>Bacteria</taxon>
        <taxon>Pseudomonadati</taxon>
        <taxon>Pseudomonadota</taxon>
        <taxon>Gammaproteobacteria</taxon>
        <taxon>Oceanospirillales</taxon>
        <taxon>Halomonadaceae</taxon>
        <taxon>Vreelandella</taxon>
    </lineage>
</organism>
<dbReference type="AlphaFoldDB" id="A0A1H9URR7"/>
<dbReference type="Proteomes" id="UP000198505">
    <property type="component" value="Unassembled WGS sequence"/>
</dbReference>
<accession>A0A1H9URR7</accession>
<evidence type="ECO:0000256" key="1">
    <source>
        <dbReference type="SAM" id="Phobius"/>
    </source>
</evidence>
<keyword evidence="1" id="KW-0812">Transmembrane</keyword>
<evidence type="ECO:0000313" key="3">
    <source>
        <dbReference type="Proteomes" id="UP000198505"/>
    </source>
</evidence>
<proteinExistence type="predicted"/>
<sequence length="44" mass="4516">MDVVNIYLLGVMTGVFIVIACAAGAFCWGAGDFYTGDGGPRDDG</sequence>
<dbReference type="EMBL" id="FOGS01000007">
    <property type="protein sequence ID" value="SES12102.1"/>
    <property type="molecule type" value="Genomic_DNA"/>
</dbReference>
<feature type="transmembrane region" description="Helical" evidence="1">
    <location>
        <begin position="6"/>
        <end position="31"/>
    </location>
</feature>
<reference evidence="3" key="1">
    <citation type="submission" date="2016-10" db="EMBL/GenBank/DDBJ databases">
        <authorList>
            <person name="Varghese N."/>
            <person name="Submissions S."/>
        </authorList>
    </citation>
    <scope>NUCLEOTIDE SEQUENCE [LARGE SCALE GENOMIC DNA]</scope>
    <source>
        <strain evidence="3">CGMCC 1.6495</strain>
    </source>
</reference>
<keyword evidence="1" id="KW-1133">Transmembrane helix</keyword>
<protein>
    <submittedName>
        <fullName evidence="2">Uncharacterized protein</fullName>
    </submittedName>
</protein>
<keyword evidence="3" id="KW-1185">Reference proteome</keyword>
<dbReference type="RefSeq" id="WP_281244556.1">
    <property type="nucleotide sequence ID" value="NZ_FOGS01000007.1"/>
</dbReference>
<gene>
    <name evidence="2" type="ORF">SAMN04487958_107179</name>
</gene>